<proteinExistence type="predicted"/>
<protein>
    <submittedName>
        <fullName evidence="1">Uncharacterized protein</fullName>
    </submittedName>
</protein>
<dbReference type="AlphaFoldDB" id="A0AAU9IM36"/>
<dbReference type="EMBL" id="CAJZBQ010000012">
    <property type="protein sequence ID" value="CAG9314826.1"/>
    <property type="molecule type" value="Genomic_DNA"/>
</dbReference>
<reference evidence="1" key="1">
    <citation type="submission" date="2021-09" db="EMBL/GenBank/DDBJ databases">
        <authorList>
            <consortium name="AG Swart"/>
            <person name="Singh M."/>
            <person name="Singh A."/>
            <person name="Seah K."/>
            <person name="Emmerich C."/>
        </authorList>
    </citation>
    <scope>NUCLEOTIDE SEQUENCE</scope>
    <source>
        <strain evidence="1">ATCC30299</strain>
    </source>
</reference>
<gene>
    <name evidence="1" type="ORF">BSTOLATCC_MIC11821</name>
</gene>
<comment type="caution">
    <text evidence="1">The sequence shown here is derived from an EMBL/GenBank/DDBJ whole genome shotgun (WGS) entry which is preliminary data.</text>
</comment>
<organism evidence="1 2">
    <name type="scientific">Blepharisma stoltei</name>
    <dbReference type="NCBI Taxonomy" id="1481888"/>
    <lineage>
        <taxon>Eukaryota</taxon>
        <taxon>Sar</taxon>
        <taxon>Alveolata</taxon>
        <taxon>Ciliophora</taxon>
        <taxon>Postciliodesmatophora</taxon>
        <taxon>Heterotrichea</taxon>
        <taxon>Heterotrichida</taxon>
        <taxon>Blepharismidae</taxon>
        <taxon>Blepharisma</taxon>
    </lineage>
</organism>
<sequence length="178" mass="20532">MEREAENLERANLQSTSTEGAAYYDANNKFKATSEGCLVEYLKSHGSATLSELENHIESNFSLLRNQKGKKYVQIPEQLTRSTLIRNRRIFNLDQNEKWSLIAGNLEDFENEQIALISKYAKKKLEKQKQKEEEKAQYLVFKNLLKLDKVLREETKEGAGVKKAIDEAYAYAKIAHNK</sequence>
<name>A0AAU9IM36_9CILI</name>
<accession>A0AAU9IM36</accession>
<keyword evidence="2" id="KW-1185">Reference proteome</keyword>
<evidence type="ECO:0000313" key="1">
    <source>
        <dbReference type="EMBL" id="CAG9314826.1"/>
    </source>
</evidence>
<evidence type="ECO:0000313" key="2">
    <source>
        <dbReference type="Proteomes" id="UP001162131"/>
    </source>
</evidence>
<dbReference type="Proteomes" id="UP001162131">
    <property type="component" value="Unassembled WGS sequence"/>
</dbReference>